<feature type="transmembrane region" description="Helical" evidence="1">
    <location>
        <begin position="7"/>
        <end position="27"/>
    </location>
</feature>
<reference evidence="2 3" key="1">
    <citation type="submission" date="2019-04" db="EMBL/GenBank/DDBJ databases">
        <authorList>
            <person name="Hwang J.C."/>
        </authorList>
    </citation>
    <scope>NUCLEOTIDE SEQUENCE [LARGE SCALE GENOMIC DNA]</scope>
    <source>
        <strain evidence="2 3">IMCC35001</strain>
    </source>
</reference>
<keyword evidence="1" id="KW-0812">Transmembrane</keyword>
<keyword evidence="1" id="KW-1133">Transmembrane helix</keyword>
<feature type="transmembrane region" description="Helical" evidence="1">
    <location>
        <begin position="108"/>
        <end position="126"/>
    </location>
</feature>
<dbReference type="RefSeq" id="WP_136854274.1">
    <property type="nucleotide sequence ID" value="NZ_SWCI01000014.1"/>
</dbReference>
<evidence type="ECO:0000313" key="3">
    <source>
        <dbReference type="Proteomes" id="UP000305674"/>
    </source>
</evidence>
<keyword evidence="3" id="KW-1185">Reference proteome</keyword>
<evidence type="ECO:0000256" key="1">
    <source>
        <dbReference type="SAM" id="Phobius"/>
    </source>
</evidence>
<organism evidence="2 3">
    <name type="scientific">Ferrimonas sediminicola</name>
    <dbReference type="NCBI Taxonomy" id="2569538"/>
    <lineage>
        <taxon>Bacteria</taxon>
        <taxon>Pseudomonadati</taxon>
        <taxon>Pseudomonadota</taxon>
        <taxon>Gammaproteobacteria</taxon>
        <taxon>Alteromonadales</taxon>
        <taxon>Ferrimonadaceae</taxon>
        <taxon>Ferrimonas</taxon>
    </lineage>
</organism>
<keyword evidence="1" id="KW-0472">Membrane</keyword>
<feature type="transmembrane region" description="Helical" evidence="1">
    <location>
        <begin position="47"/>
        <end position="65"/>
    </location>
</feature>
<dbReference type="OrthoDB" id="532191at2"/>
<protein>
    <submittedName>
        <fullName evidence="2">Trypsin</fullName>
    </submittedName>
</protein>
<evidence type="ECO:0000313" key="2">
    <source>
        <dbReference type="EMBL" id="TKB47318.1"/>
    </source>
</evidence>
<accession>A0A4U1BAX6</accession>
<proteinExistence type="predicted"/>
<feature type="transmembrane region" description="Helical" evidence="1">
    <location>
        <begin position="77"/>
        <end position="96"/>
    </location>
</feature>
<dbReference type="AlphaFoldDB" id="A0A4U1BAX6"/>
<comment type="caution">
    <text evidence="2">The sequence shown here is derived from an EMBL/GenBank/DDBJ whole genome shotgun (WGS) entry which is preliminary data.</text>
</comment>
<dbReference type="NCBIfam" id="NF037970">
    <property type="entry name" value="vanZ_1"/>
    <property type="match status" value="1"/>
</dbReference>
<dbReference type="EMBL" id="SWCI01000014">
    <property type="protein sequence ID" value="TKB47318.1"/>
    <property type="molecule type" value="Genomic_DNA"/>
</dbReference>
<name>A0A4U1BAX6_9GAMM</name>
<gene>
    <name evidence="2" type="ORF">FCL40_15825</name>
</gene>
<dbReference type="Proteomes" id="UP000305674">
    <property type="component" value="Unassembled WGS sequence"/>
</dbReference>
<sequence>MSRTLKVVAWAGTLALATLIAWVIYLADTGQSSVFFQLVRALPYGDKLGHFCLYGLLTLGANLVSGGRVWRCGSLRIYWGATAVGLLASLEELSQAWFPSRTLDITDLAADLAGILLFSLVTRYLLGVTRADPG</sequence>